<organism evidence="1 2">
    <name type="scientific">Shewanella benthica</name>
    <dbReference type="NCBI Taxonomy" id="43661"/>
    <lineage>
        <taxon>Bacteria</taxon>
        <taxon>Pseudomonadati</taxon>
        <taxon>Pseudomonadota</taxon>
        <taxon>Gammaproteobacteria</taxon>
        <taxon>Alteromonadales</taxon>
        <taxon>Shewanellaceae</taxon>
        <taxon>Shewanella</taxon>
    </lineage>
</organism>
<proteinExistence type="predicted"/>
<dbReference type="AlphaFoldDB" id="A0A330LVK3"/>
<accession>A0A330LVK3</accession>
<gene>
    <name evidence="1" type="ORF">SHEWBE_0220</name>
</gene>
<dbReference type="Proteomes" id="UP000250123">
    <property type="component" value="Chromosome SHEWBE"/>
</dbReference>
<dbReference type="EMBL" id="LS483452">
    <property type="protein sequence ID" value="SQH74216.1"/>
    <property type="molecule type" value="Genomic_DNA"/>
</dbReference>
<protein>
    <submittedName>
        <fullName evidence="1">Uncharacterized protein</fullName>
    </submittedName>
</protein>
<dbReference type="KEGG" id="sbk:SHEWBE_0220"/>
<evidence type="ECO:0000313" key="1">
    <source>
        <dbReference type="EMBL" id="SQH74216.1"/>
    </source>
</evidence>
<evidence type="ECO:0000313" key="2">
    <source>
        <dbReference type="Proteomes" id="UP000250123"/>
    </source>
</evidence>
<name>A0A330LVK3_9GAMM</name>
<sequence length="33" mass="3621">MIRAKRSGLMVLLLKSVVVYAFMQGKQKGAEAP</sequence>
<reference evidence="2" key="1">
    <citation type="submission" date="2018-06" db="EMBL/GenBank/DDBJ databases">
        <authorList>
            <person name="Cea G.-C."/>
            <person name="William W."/>
        </authorList>
    </citation>
    <scope>NUCLEOTIDE SEQUENCE [LARGE SCALE GENOMIC DNA]</scope>
    <source>
        <strain evidence="2">DB21MT-2</strain>
    </source>
</reference>